<dbReference type="InterPro" id="IPR004482">
    <property type="entry name" value="Mg_chelat-rel"/>
</dbReference>
<feature type="domain" description="AAA+ ATPase" evidence="4">
    <location>
        <begin position="202"/>
        <end position="384"/>
    </location>
</feature>
<dbReference type="GO" id="GO:0005524">
    <property type="term" value="F:ATP binding"/>
    <property type="evidence" value="ECO:0007669"/>
    <property type="project" value="UniProtKB-KW"/>
</dbReference>
<organism evidence="5 6">
    <name type="scientific">Candidatus Aveggerthella stercoripullorum</name>
    <dbReference type="NCBI Taxonomy" id="2840688"/>
    <lineage>
        <taxon>Bacteria</taxon>
        <taxon>Bacillati</taxon>
        <taxon>Actinomycetota</taxon>
        <taxon>Coriobacteriia</taxon>
        <taxon>Eggerthellales</taxon>
        <taxon>Eggerthellaceae</taxon>
        <taxon>Eggerthellaceae incertae sedis</taxon>
        <taxon>Candidatus Aveggerthella</taxon>
    </lineage>
</organism>
<dbReference type="PRINTS" id="PR01657">
    <property type="entry name" value="MCMFAMILY"/>
</dbReference>
<evidence type="ECO:0000256" key="3">
    <source>
        <dbReference type="ARBA" id="ARBA00022840"/>
    </source>
</evidence>
<keyword evidence="2" id="KW-0547">Nucleotide-binding</keyword>
<dbReference type="Gene3D" id="3.30.230.10">
    <property type="match status" value="1"/>
</dbReference>
<protein>
    <submittedName>
        <fullName evidence="5">YifB family Mg chelatase-like AAA ATPase</fullName>
    </submittedName>
</protein>
<dbReference type="SUPFAM" id="SSF52540">
    <property type="entry name" value="P-loop containing nucleoside triphosphate hydrolases"/>
    <property type="match status" value="1"/>
</dbReference>
<evidence type="ECO:0000256" key="1">
    <source>
        <dbReference type="ARBA" id="ARBA00006354"/>
    </source>
</evidence>
<dbReference type="PANTHER" id="PTHR32039">
    <property type="entry name" value="MAGNESIUM-CHELATASE SUBUNIT CHLI"/>
    <property type="match status" value="1"/>
</dbReference>
<dbReference type="NCBIfam" id="TIGR00368">
    <property type="entry name" value="YifB family Mg chelatase-like AAA ATPase"/>
    <property type="match status" value="1"/>
</dbReference>
<dbReference type="Pfam" id="PF13541">
    <property type="entry name" value="ChlI"/>
    <property type="match status" value="1"/>
</dbReference>
<dbReference type="AlphaFoldDB" id="A0A9D1A146"/>
<accession>A0A9D1A146</accession>
<comment type="caution">
    <text evidence="5">The sequence shown here is derived from an EMBL/GenBank/DDBJ whole genome shotgun (WGS) entry which is preliminary data.</text>
</comment>
<dbReference type="Proteomes" id="UP000824261">
    <property type="component" value="Unassembled WGS sequence"/>
</dbReference>
<dbReference type="InterPro" id="IPR025158">
    <property type="entry name" value="Mg_chelat-rel_C"/>
</dbReference>
<dbReference type="SMART" id="SM00382">
    <property type="entry name" value="AAA"/>
    <property type="match status" value="1"/>
</dbReference>
<dbReference type="InterPro" id="IPR020568">
    <property type="entry name" value="Ribosomal_Su5_D2-typ_SF"/>
</dbReference>
<dbReference type="Pfam" id="PF01078">
    <property type="entry name" value="Mg_chelatase"/>
    <property type="match status" value="1"/>
</dbReference>
<dbReference type="EMBL" id="DVGB01000089">
    <property type="protein sequence ID" value="HIR02037.1"/>
    <property type="molecule type" value="Genomic_DNA"/>
</dbReference>
<dbReference type="InterPro" id="IPR003593">
    <property type="entry name" value="AAA+_ATPase"/>
</dbReference>
<comment type="similarity">
    <text evidence="1">Belongs to the Mg-chelatase subunits D/I family. ComM subfamily.</text>
</comment>
<gene>
    <name evidence="5" type="ORF">IAA69_07245</name>
</gene>
<dbReference type="InterPro" id="IPR045006">
    <property type="entry name" value="CHLI-like"/>
</dbReference>
<evidence type="ECO:0000256" key="2">
    <source>
        <dbReference type="ARBA" id="ARBA00022741"/>
    </source>
</evidence>
<dbReference type="GO" id="GO:0003677">
    <property type="term" value="F:DNA binding"/>
    <property type="evidence" value="ECO:0007669"/>
    <property type="project" value="InterPro"/>
</dbReference>
<name>A0A9D1A146_9ACTN</name>
<dbReference type="InterPro" id="IPR001208">
    <property type="entry name" value="MCM_dom"/>
</dbReference>
<reference evidence="5" key="2">
    <citation type="journal article" date="2021" name="PeerJ">
        <title>Extensive microbial diversity within the chicken gut microbiome revealed by metagenomics and culture.</title>
        <authorList>
            <person name="Gilroy R."/>
            <person name="Ravi A."/>
            <person name="Getino M."/>
            <person name="Pursley I."/>
            <person name="Horton D.L."/>
            <person name="Alikhan N.F."/>
            <person name="Baker D."/>
            <person name="Gharbi K."/>
            <person name="Hall N."/>
            <person name="Watson M."/>
            <person name="Adriaenssens E.M."/>
            <person name="Foster-Nyarko E."/>
            <person name="Jarju S."/>
            <person name="Secka A."/>
            <person name="Antonio M."/>
            <person name="Oren A."/>
            <person name="Chaudhuri R.R."/>
            <person name="La Ragione R."/>
            <person name="Hildebrand F."/>
            <person name="Pallen M.J."/>
        </authorList>
    </citation>
    <scope>NUCLEOTIDE SEQUENCE</scope>
    <source>
        <strain evidence="5">ChiGjej1B1-2707</strain>
    </source>
</reference>
<evidence type="ECO:0000313" key="5">
    <source>
        <dbReference type="EMBL" id="HIR02037.1"/>
    </source>
</evidence>
<dbReference type="PANTHER" id="PTHR32039:SF7">
    <property type="entry name" value="COMPETENCE PROTEIN COMM"/>
    <property type="match status" value="1"/>
</dbReference>
<reference evidence="5" key="1">
    <citation type="submission" date="2020-10" db="EMBL/GenBank/DDBJ databases">
        <authorList>
            <person name="Gilroy R."/>
        </authorList>
    </citation>
    <scope>NUCLEOTIDE SEQUENCE</scope>
    <source>
        <strain evidence="5">ChiGjej1B1-2707</strain>
    </source>
</reference>
<dbReference type="Gene3D" id="3.40.50.300">
    <property type="entry name" value="P-loop containing nucleotide triphosphate hydrolases"/>
    <property type="match status" value="1"/>
</dbReference>
<sequence>MQCSVMSAAIVGVKAVPVEVEVVVSSGMPGMSIVGMPDTAVQEARERVRAAVRSCGFSMPAEKIVVNLAPGSLRKTGSGFDLPIAAGILAATGQISPSSVRGRVLAGELSLEGRVRPVTGLLAYEVCAREAGLSVVCSSECHDAVPLDGLEVHTVRTLRDLKSGTFGGVGTHLPSAKERSPDFADVAGHEYEKRAFQVAAVGGLGLLMMGPPGSGKTMLASRMPSILPPLDEDERLETALVYSVAGESPQHALAGVRPFRAPHHGTTLAGLVGGGNPPRPGEVSLAHNGVLFLDELAEFKGSVLQGIRQPLESGEVSLVRAAYRLRFPARFMLLAASNPCPCGYFGDPEVPCRCPAARVESYQGRIGGPLMDRIDIHLDVSRPRPNELLRAVAGASSDALREGVLAGRSFASWRRAREHSEGPLLERLLASCRMTNQARDLLEDMARTANMSARGIVRTLRIARAIADLEERECTGEDAVAEALGYRVRDGVGGAGNGA</sequence>
<dbReference type="InterPro" id="IPR000523">
    <property type="entry name" value="Mg_chelatse_chII-like_cat_dom"/>
</dbReference>
<proteinExistence type="inferred from homology"/>
<dbReference type="InterPro" id="IPR014721">
    <property type="entry name" value="Ribsml_uS5_D2-typ_fold_subgr"/>
</dbReference>
<evidence type="ECO:0000259" key="4">
    <source>
        <dbReference type="SMART" id="SM00382"/>
    </source>
</evidence>
<evidence type="ECO:0000313" key="6">
    <source>
        <dbReference type="Proteomes" id="UP000824261"/>
    </source>
</evidence>
<dbReference type="Pfam" id="PF13335">
    <property type="entry name" value="Mg_chelatase_C"/>
    <property type="match status" value="1"/>
</dbReference>
<dbReference type="SUPFAM" id="SSF54211">
    <property type="entry name" value="Ribosomal protein S5 domain 2-like"/>
    <property type="match status" value="1"/>
</dbReference>
<dbReference type="InterPro" id="IPR027417">
    <property type="entry name" value="P-loop_NTPase"/>
</dbReference>
<keyword evidence="3" id="KW-0067">ATP-binding</keyword>